<dbReference type="InterPro" id="IPR036390">
    <property type="entry name" value="WH_DNA-bd_sf"/>
</dbReference>
<dbReference type="Gene3D" id="1.10.10.10">
    <property type="entry name" value="Winged helix-like DNA-binding domain superfamily/Winged helix DNA-binding domain"/>
    <property type="match status" value="1"/>
</dbReference>
<dbReference type="SUPFAM" id="SSF46785">
    <property type="entry name" value="Winged helix' DNA-binding domain"/>
    <property type="match status" value="1"/>
</dbReference>
<dbReference type="Pfam" id="PF05496">
    <property type="entry name" value="RuvB_N"/>
    <property type="match status" value="2"/>
</dbReference>
<evidence type="ECO:0000313" key="16">
    <source>
        <dbReference type="EMBL" id="SNY55935.1"/>
    </source>
</evidence>
<dbReference type="InterPro" id="IPR008824">
    <property type="entry name" value="RuvB-like_N"/>
</dbReference>
<feature type="binding site" evidence="14">
    <location>
        <position position="646"/>
    </location>
    <ligand>
        <name>DNA</name>
        <dbReference type="ChEBI" id="CHEBI:16991"/>
    </ligand>
</feature>
<dbReference type="InterPro" id="IPR041445">
    <property type="entry name" value="AAA_lid_4"/>
</dbReference>
<feature type="binding site" evidence="14">
    <location>
        <position position="507"/>
    </location>
    <ligand>
        <name>ATP</name>
        <dbReference type="ChEBI" id="CHEBI:30616"/>
    </ligand>
</feature>
<evidence type="ECO:0000256" key="4">
    <source>
        <dbReference type="ARBA" id="ARBA00022759"/>
    </source>
</evidence>
<feature type="binding site" evidence="14">
    <location>
        <position position="651"/>
    </location>
    <ligand>
        <name>DNA</name>
        <dbReference type="ChEBI" id="CHEBI:16991"/>
    </ligand>
</feature>
<dbReference type="GO" id="GO:0005524">
    <property type="term" value="F:ATP binding"/>
    <property type="evidence" value="ECO:0007669"/>
    <property type="project" value="UniProtKB-UniRule"/>
</dbReference>
<dbReference type="Gene3D" id="2.170.16.10">
    <property type="entry name" value="Hedgehog/Intein (Hint) domain"/>
    <property type="match status" value="1"/>
</dbReference>
<dbReference type="SMART" id="SM00382">
    <property type="entry name" value="AAA"/>
    <property type="match status" value="1"/>
</dbReference>
<keyword evidence="13 14" id="KW-0234">DNA repair</keyword>
<keyword evidence="17" id="KW-1185">Reference proteome</keyword>
<comment type="subunit">
    <text evidence="14">Homohexamer. Forms an RuvA(8)-RuvB(12)-Holliday junction (HJ) complex. HJ DNA is sandwiched between 2 RuvA tetramers; dsDNA enters through RuvA and exits via RuvB. An RuvB hexamer assembles on each DNA strand where it exits the tetramer. Each RuvB hexamer is contacted by two RuvA subunits (via domain III) on 2 adjacent RuvB subunits; this complex drives branch migration. In the full resolvosome a probable DNA-RuvA(4)-RuvB(12)-RuvC(2) complex forms which resolves the HJ.</text>
</comment>
<dbReference type="Gene3D" id="3.10.28.10">
    <property type="entry name" value="Homing endonucleases"/>
    <property type="match status" value="1"/>
</dbReference>
<dbReference type="InterPro" id="IPR008823">
    <property type="entry name" value="RuvB_wg_C"/>
</dbReference>
<accession>A0A285J6J2</accession>
<evidence type="ECO:0000259" key="15">
    <source>
        <dbReference type="PROSITE" id="PS50819"/>
    </source>
</evidence>
<name>A0A285J6J2_9ACTN</name>
<feature type="domain" description="DOD-type homing endonuclease" evidence="15">
    <location>
        <begin position="171"/>
        <end position="305"/>
    </location>
</feature>
<keyword evidence="16" id="KW-0347">Helicase</keyword>
<feature type="binding site" evidence="14">
    <location>
        <begin position="464"/>
        <end position="466"/>
    </location>
    <ligand>
        <name>ATP</name>
        <dbReference type="ChEBI" id="CHEBI:30616"/>
    </ligand>
</feature>
<dbReference type="AlphaFoldDB" id="A0A285J6J2"/>
<dbReference type="InterPro" id="IPR006142">
    <property type="entry name" value="INTEIN"/>
</dbReference>
<keyword evidence="10" id="KW-0651">Protein splicing</keyword>
<dbReference type="NCBIfam" id="NF000868">
    <property type="entry name" value="PRK00080.1"/>
    <property type="match status" value="1"/>
</dbReference>
<organism evidence="16 17">
    <name type="scientific">Paractinoplanes atraurantiacus</name>
    <dbReference type="NCBI Taxonomy" id="1036182"/>
    <lineage>
        <taxon>Bacteria</taxon>
        <taxon>Bacillati</taxon>
        <taxon>Actinomycetota</taxon>
        <taxon>Actinomycetes</taxon>
        <taxon>Micromonosporales</taxon>
        <taxon>Micromonosporaceae</taxon>
        <taxon>Paractinoplanes</taxon>
    </lineage>
</organism>
<evidence type="ECO:0000256" key="5">
    <source>
        <dbReference type="ARBA" id="ARBA00022763"/>
    </source>
</evidence>
<evidence type="ECO:0000313" key="17">
    <source>
        <dbReference type="Proteomes" id="UP000219612"/>
    </source>
</evidence>
<dbReference type="InterPro" id="IPR004042">
    <property type="entry name" value="Intein_endonuc_central"/>
</dbReference>
<dbReference type="NCBIfam" id="TIGR00635">
    <property type="entry name" value="ruvB"/>
    <property type="match status" value="1"/>
</dbReference>
<proteinExistence type="inferred from homology"/>
<dbReference type="InterPro" id="IPR027417">
    <property type="entry name" value="P-loop_NTPase"/>
</dbReference>
<evidence type="ECO:0000256" key="11">
    <source>
        <dbReference type="ARBA" id="ARBA00023125"/>
    </source>
</evidence>
<evidence type="ECO:0000256" key="10">
    <source>
        <dbReference type="ARBA" id="ARBA00023000"/>
    </source>
</evidence>
<dbReference type="GO" id="GO:0016887">
    <property type="term" value="F:ATP hydrolysis activity"/>
    <property type="evidence" value="ECO:0007669"/>
    <property type="project" value="RHEA"/>
</dbReference>
<dbReference type="GO" id="GO:0006314">
    <property type="term" value="P:intron homing"/>
    <property type="evidence" value="ECO:0007669"/>
    <property type="project" value="UniProtKB-KW"/>
</dbReference>
<dbReference type="GO" id="GO:0009378">
    <property type="term" value="F:four-way junction helicase activity"/>
    <property type="evidence" value="ECO:0007669"/>
    <property type="project" value="InterPro"/>
</dbReference>
<comment type="subcellular location">
    <subcellularLocation>
        <location evidence="14">Cytoplasm</location>
    </subcellularLocation>
</comment>
<dbReference type="SUPFAM" id="SSF55608">
    <property type="entry name" value="Homing endonucleases"/>
    <property type="match status" value="1"/>
</dbReference>
<dbReference type="NCBIfam" id="TIGR01443">
    <property type="entry name" value="intein_Cterm"/>
    <property type="match status" value="1"/>
</dbReference>
<keyword evidence="9" id="KW-0404">Intron homing</keyword>
<dbReference type="CDD" id="cd00081">
    <property type="entry name" value="Hint"/>
    <property type="match status" value="1"/>
</dbReference>
<dbReference type="PANTHER" id="PTHR42848:SF1">
    <property type="entry name" value="HOLLIDAY JUNCTION BRANCH MIGRATION COMPLEX SUBUNIT RUVB"/>
    <property type="match status" value="1"/>
</dbReference>
<evidence type="ECO:0000256" key="6">
    <source>
        <dbReference type="ARBA" id="ARBA00022801"/>
    </source>
</evidence>
<evidence type="ECO:0000256" key="9">
    <source>
        <dbReference type="ARBA" id="ARBA00022886"/>
    </source>
</evidence>
<evidence type="ECO:0000256" key="1">
    <source>
        <dbReference type="ARBA" id="ARBA00022490"/>
    </source>
</evidence>
<dbReference type="SMART" id="SM00306">
    <property type="entry name" value="HintN"/>
    <property type="match status" value="1"/>
</dbReference>
<dbReference type="InterPro" id="IPR004605">
    <property type="entry name" value="DNA_helicase_Holl-junc_RuvB"/>
</dbReference>
<protein>
    <recommendedName>
        <fullName evidence="14">Holliday junction branch migration complex subunit RuvB</fullName>
        <ecNumber evidence="14">3.6.4.-</ecNumber>
    </recommendedName>
</protein>
<feature type="binding site" evidence="14">
    <location>
        <position position="517"/>
    </location>
    <ligand>
        <name>ATP</name>
        <dbReference type="ChEBI" id="CHEBI:30616"/>
    </ligand>
</feature>
<dbReference type="PRINTS" id="PR00379">
    <property type="entry name" value="INTEIN"/>
</dbReference>
<dbReference type="PANTHER" id="PTHR42848">
    <property type="match status" value="1"/>
</dbReference>
<comment type="caution">
    <text evidence="14">Lacks conserved residue(s) required for the propagation of feature annotation.</text>
</comment>
<dbReference type="InterPro" id="IPR004860">
    <property type="entry name" value="LAGLIDADG_dom"/>
</dbReference>
<feature type="region of interest" description="Small ATPAse domain (RuvB-S)" evidence="14">
    <location>
        <begin position="518"/>
        <end position="588"/>
    </location>
</feature>
<dbReference type="GO" id="GO:0000400">
    <property type="term" value="F:four-way junction DNA binding"/>
    <property type="evidence" value="ECO:0007669"/>
    <property type="project" value="UniProtKB-UniRule"/>
</dbReference>
<dbReference type="InterPro" id="IPR003593">
    <property type="entry name" value="AAA+_ATPase"/>
</dbReference>
<dbReference type="SUPFAM" id="SSF52540">
    <property type="entry name" value="P-loop containing nucleoside triphosphate hydrolases"/>
    <property type="match status" value="2"/>
</dbReference>
<reference evidence="17" key="1">
    <citation type="submission" date="2017-09" db="EMBL/GenBank/DDBJ databases">
        <authorList>
            <person name="Varghese N."/>
            <person name="Submissions S."/>
        </authorList>
    </citation>
    <scope>NUCLEOTIDE SEQUENCE [LARGE SCALE GENOMIC DNA]</scope>
    <source>
        <strain evidence="17">CGMCC 4.6857</strain>
    </source>
</reference>
<dbReference type="GO" id="GO:0005737">
    <property type="term" value="C:cytoplasm"/>
    <property type="evidence" value="ECO:0007669"/>
    <property type="project" value="UniProtKB-SubCell"/>
</dbReference>
<dbReference type="InterPro" id="IPR030934">
    <property type="entry name" value="Intein_C"/>
</dbReference>
<dbReference type="Gene3D" id="3.40.50.300">
    <property type="entry name" value="P-loop containing nucleotide triphosphate hydrolases"/>
    <property type="match status" value="2"/>
</dbReference>
<keyword evidence="4" id="KW-0255">Endonuclease</keyword>
<gene>
    <name evidence="14" type="primary">ruvB</name>
    <name evidence="16" type="ORF">SAMN05421748_11719</name>
</gene>
<comment type="catalytic activity">
    <reaction evidence="14">
        <text>ATP + H2O = ADP + phosphate + H(+)</text>
        <dbReference type="Rhea" id="RHEA:13065"/>
        <dbReference type="ChEBI" id="CHEBI:15377"/>
        <dbReference type="ChEBI" id="CHEBI:15378"/>
        <dbReference type="ChEBI" id="CHEBI:30616"/>
        <dbReference type="ChEBI" id="CHEBI:43474"/>
        <dbReference type="ChEBI" id="CHEBI:456216"/>
    </reaction>
</comment>
<dbReference type="HAMAP" id="MF_00016">
    <property type="entry name" value="DNA_HJ_migration_RuvB"/>
    <property type="match status" value="1"/>
</dbReference>
<dbReference type="InterPro" id="IPR036844">
    <property type="entry name" value="Hint_dom_sf"/>
</dbReference>
<evidence type="ECO:0000256" key="3">
    <source>
        <dbReference type="ARBA" id="ARBA00022741"/>
    </source>
</evidence>
<feature type="binding site" evidence="14">
    <location>
        <position position="402"/>
    </location>
    <ligand>
        <name>Mg(2+)</name>
        <dbReference type="ChEBI" id="CHEBI:18420"/>
    </ligand>
</feature>
<sequence>MSDLVSADAGDEDLDAEASVRPRRLAEFIAQHRVRDQLDLLLKGAMGRGAPPDHILLSGPPGLGKPVQVDALVLMVDGSRRRLGDVVVGDQVITRTGEPAEVLAVHEQGELDSVRIRTASGREVVAAPDHPFWTTEGWVKAGDLTPADVVANVLEPETVADGTEQTDEFRLAGYMIGDGCTSNQVTFTGSDPAVMDDFRAVCDRLGHAHNTRPNSARSELIRVSGLMPWLRQHGLIDKTAWTKRVPEFVFLGDTWQISAFLAAYFACDGTVSRRGRDRYDLVIEYYSVSRGLLEDTQHLLLRLGIQSRLKLKRGRYQGRPHESWRLSITSQDDAARFAERVTPIGSRGERLREWAPRRDRFDERLAPDRVTSVEPAGLAECRCLTVAGDHTFTVNDLVVHNTTLANIVAAELGTSIRTTSGPVIERSGDLAAILTSLAPGDVLFIDEIHRIAKPAEELLYSAMEDFRVDVVVGKGPGATAIPLDVEPFTLVGATTRAGLLSGPMRDRFGFVAHLDFYSPADLDALLHRSARILGVPITDEGAAEIAGRSRGTPRIANRLLRRVRDFAEVRADGVVTESTARAALKVYDVDELGLDRLDRAVLRALIESFRGGPVGLSTLAVAVGEQSDTVEEVCEPFLVRAGLLARTPRGRVATEAGWVHLGKTPPSGVIQGDLFARDA</sequence>
<comment type="function">
    <text evidence="14">The RuvA-RuvB-RuvC complex processes Holliday junction (HJ) DNA during genetic recombination and DNA repair, while the RuvA-RuvB complex plays an important role in the rescue of blocked DNA replication forks via replication fork reversal (RFR). RuvA specifically binds to HJ cruciform DNA, conferring on it an open structure. The RuvB hexamer acts as an ATP-dependent pump, pulling dsDNA into and through the RuvAB complex. RuvB forms 2 homohexamers on either side of HJ DNA bound by 1 or 2 RuvA tetramers; 4 subunits per hexamer contact DNA at a time. Coordinated motions by a converter formed by DNA-disengaged RuvB subunits stimulates ATP hydrolysis and nucleotide exchange. Immobilization of the converter enables RuvB to convert the ATP-contained energy into a lever motion, pulling 2 nucleotides of DNA out of the RuvA tetramer per ATP hydrolyzed, thus driving DNA branch migration. The RuvB motors rotate together with the DNA substrate, which together with the progressing nucleotide cycle form the mechanistic basis for DNA recombination by continuous HJ branch migration. Branch migration allows RuvC to scan DNA until it finds its consensus sequence, where it cleaves and resolves cruciform DNA.</text>
</comment>
<evidence type="ECO:0000256" key="8">
    <source>
        <dbReference type="ARBA" id="ARBA00022840"/>
    </source>
</evidence>
<keyword evidence="12 14" id="KW-0233">DNA recombination</keyword>
<keyword evidence="5 14" id="KW-0227">DNA damage</keyword>
<dbReference type="GO" id="GO:0004519">
    <property type="term" value="F:endonuclease activity"/>
    <property type="evidence" value="ECO:0007669"/>
    <property type="project" value="UniProtKB-KW"/>
</dbReference>
<dbReference type="PROSITE" id="PS50817">
    <property type="entry name" value="INTEIN_N_TER"/>
    <property type="match status" value="1"/>
</dbReference>
<dbReference type="InterPro" id="IPR006141">
    <property type="entry name" value="Intein_N"/>
</dbReference>
<dbReference type="Pfam" id="PF14528">
    <property type="entry name" value="LAGLIDADG_3"/>
    <property type="match status" value="1"/>
</dbReference>
<keyword evidence="2" id="KW-0540">Nuclease</keyword>
<dbReference type="GO" id="GO:0048476">
    <property type="term" value="C:Holliday junction resolvase complex"/>
    <property type="evidence" value="ECO:0007669"/>
    <property type="project" value="UniProtKB-UniRule"/>
</dbReference>
<feature type="binding site" evidence="14">
    <location>
        <position position="402"/>
    </location>
    <ligand>
        <name>ATP</name>
        <dbReference type="ChEBI" id="CHEBI:30616"/>
    </ligand>
</feature>
<dbReference type="EMBL" id="OBDY01000017">
    <property type="protein sequence ID" value="SNY55935.1"/>
    <property type="molecule type" value="Genomic_DNA"/>
</dbReference>
<dbReference type="InterPro" id="IPR027434">
    <property type="entry name" value="Homing_endonucl"/>
</dbReference>
<keyword evidence="11 14" id="KW-0238">DNA-binding</keyword>
<keyword evidence="1 14" id="KW-0963">Cytoplasm</keyword>
<dbReference type="Gene3D" id="1.10.8.60">
    <property type="match status" value="1"/>
</dbReference>
<dbReference type="GO" id="GO:0006281">
    <property type="term" value="P:DNA repair"/>
    <property type="evidence" value="ECO:0007669"/>
    <property type="project" value="UniProtKB-UniRule"/>
</dbReference>
<feature type="region of interest" description="Head domain (RuvB-H)" evidence="14">
    <location>
        <begin position="591"/>
        <end position="679"/>
    </location>
</feature>
<evidence type="ECO:0000256" key="2">
    <source>
        <dbReference type="ARBA" id="ARBA00022722"/>
    </source>
</evidence>
<evidence type="ECO:0000256" key="12">
    <source>
        <dbReference type="ARBA" id="ARBA00023172"/>
    </source>
</evidence>
<comment type="domain">
    <text evidence="14">Has 3 domains, the large (RuvB-L) and small ATPase (RuvB-S) domains and the C-terminal head (RuvB-H) domain. The head domain binds DNA, while the ATPase domains jointly bind ATP, ADP or are empty depending on the state of the subunit in the translocation cycle. During a single DNA translocation step the structure of each domain remains the same, but their relative positions change.</text>
</comment>
<dbReference type="Pfam" id="PF17864">
    <property type="entry name" value="AAA_lid_4"/>
    <property type="match status" value="1"/>
</dbReference>
<dbReference type="Pfam" id="PF05491">
    <property type="entry name" value="WHD_RuvB"/>
    <property type="match status" value="1"/>
</dbReference>
<feature type="binding site" evidence="14">
    <location>
        <position position="357"/>
    </location>
    <ligand>
        <name>ATP</name>
        <dbReference type="ChEBI" id="CHEBI:30616"/>
    </ligand>
</feature>
<keyword evidence="3 14" id="KW-0547">Nucleotide-binding</keyword>
<evidence type="ECO:0000256" key="7">
    <source>
        <dbReference type="ARBA" id="ARBA00022813"/>
    </source>
</evidence>
<dbReference type="SUPFAM" id="SSF51294">
    <property type="entry name" value="Hedgehog/intein (Hint) domain"/>
    <property type="match status" value="1"/>
</dbReference>
<dbReference type="InterPro" id="IPR036388">
    <property type="entry name" value="WH-like_DNA-bd_sf"/>
</dbReference>
<feature type="binding site" evidence="14">
    <location>
        <position position="403"/>
    </location>
    <ligand>
        <name>ATP</name>
        <dbReference type="ChEBI" id="CHEBI:30616"/>
    </ligand>
</feature>
<evidence type="ECO:0000256" key="13">
    <source>
        <dbReference type="ARBA" id="ARBA00023204"/>
    </source>
</evidence>
<dbReference type="PROSITE" id="PS50819">
    <property type="entry name" value="INTEIN_ENDONUCLEASE"/>
    <property type="match status" value="1"/>
</dbReference>
<keyword evidence="7" id="KW-0068">Autocatalytic cleavage</keyword>
<keyword evidence="6 14" id="KW-0378">Hydrolase</keyword>
<comment type="similarity">
    <text evidence="14">Belongs to the RuvB family.</text>
</comment>
<feature type="binding site" evidence="14">
    <location>
        <position position="554"/>
    </location>
    <ligand>
        <name>ATP</name>
        <dbReference type="ChEBI" id="CHEBI:30616"/>
    </ligand>
</feature>
<evidence type="ECO:0000256" key="14">
    <source>
        <dbReference type="HAMAP-Rule" id="MF_00016"/>
    </source>
</evidence>
<dbReference type="GO" id="GO:0016539">
    <property type="term" value="P:intein-mediated protein splicing"/>
    <property type="evidence" value="ECO:0007669"/>
    <property type="project" value="InterPro"/>
</dbReference>
<keyword evidence="8 14" id="KW-0067">ATP-binding</keyword>
<dbReference type="InterPro" id="IPR003587">
    <property type="entry name" value="Hint_dom_N"/>
</dbReference>
<dbReference type="EC" id="3.6.4.-" evidence="14"/>
<dbReference type="Proteomes" id="UP000219612">
    <property type="component" value="Unassembled WGS sequence"/>
</dbReference>